<sequence length="199" mass="21722">MKVLEVSSAKGGVGTTTVACSLALALAKKAPERVLLLDLSENDDCTAVLGLGTNSLRENNCYGMTIQGLTRKQMKDAVSVGDYDFVVIDAGTEKIREYGFCVPDLRVQVVRNEYMSLRAETLAMSKGRGNFGACVVLFQKDNALTVSDVQMVLRNIPTVFEISSNVSRAIDAGLLGSREKLWSEWTDSIIETHFSEVMN</sequence>
<proteinExistence type="predicted"/>
<evidence type="ECO:0000313" key="2">
    <source>
        <dbReference type="EMBL" id="CAB4155909.1"/>
    </source>
</evidence>
<evidence type="ECO:0000259" key="1">
    <source>
        <dbReference type="Pfam" id="PF13614"/>
    </source>
</evidence>
<protein>
    <submittedName>
        <fullName evidence="2">CpaE_like domain containing protein</fullName>
    </submittedName>
</protein>
<dbReference type="InterPro" id="IPR027417">
    <property type="entry name" value="P-loop_NTPase"/>
</dbReference>
<feature type="domain" description="AAA" evidence="1">
    <location>
        <begin position="1"/>
        <end position="66"/>
    </location>
</feature>
<gene>
    <name evidence="2" type="ORF">UFOVP658_33</name>
</gene>
<accession>A0A6J5N9X5</accession>
<organism evidence="2">
    <name type="scientific">uncultured Caudovirales phage</name>
    <dbReference type="NCBI Taxonomy" id="2100421"/>
    <lineage>
        <taxon>Viruses</taxon>
        <taxon>Duplodnaviria</taxon>
        <taxon>Heunggongvirae</taxon>
        <taxon>Uroviricota</taxon>
        <taxon>Caudoviricetes</taxon>
        <taxon>Peduoviridae</taxon>
        <taxon>Maltschvirus</taxon>
        <taxon>Maltschvirus maltsch</taxon>
    </lineage>
</organism>
<dbReference type="SUPFAM" id="SSF52540">
    <property type="entry name" value="P-loop containing nucleoside triphosphate hydrolases"/>
    <property type="match status" value="1"/>
</dbReference>
<name>A0A6J5N9X5_9CAUD</name>
<dbReference type="Pfam" id="PF13614">
    <property type="entry name" value="AAA_31"/>
    <property type="match status" value="1"/>
</dbReference>
<reference evidence="2" key="1">
    <citation type="submission" date="2020-04" db="EMBL/GenBank/DDBJ databases">
        <authorList>
            <person name="Chiriac C."/>
            <person name="Salcher M."/>
            <person name="Ghai R."/>
            <person name="Kavagutti S V."/>
        </authorList>
    </citation>
    <scope>NUCLEOTIDE SEQUENCE</scope>
</reference>
<dbReference type="EMBL" id="LR796639">
    <property type="protein sequence ID" value="CAB4155909.1"/>
    <property type="molecule type" value="Genomic_DNA"/>
</dbReference>
<dbReference type="Gene3D" id="3.40.50.300">
    <property type="entry name" value="P-loop containing nucleotide triphosphate hydrolases"/>
    <property type="match status" value="1"/>
</dbReference>
<dbReference type="InterPro" id="IPR025669">
    <property type="entry name" value="AAA_dom"/>
</dbReference>